<dbReference type="EMBL" id="JANPWB010000005">
    <property type="protein sequence ID" value="KAJ1188003.1"/>
    <property type="molecule type" value="Genomic_DNA"/>
</dbReference>
<comment type="caution">
    <text evidence="2">The sequence shown here is derived from an EMBL/GenBank/DDBJ whole genome shotgun (WGS) entry which is preliminary data.</text>
</comment>
<evidence type="ECO:0000313" key="2">
    <source>
        <dbReference type="EMBL" id="KAJ1188003.1"/>
    </source>
</evidence>
<proteinExistence type="predicted"/>
<evidence type="ECO:0000256" key="1">
    <source>
        <dbReference type="SAM" id="MobiDB-lite"/>
    </source>
</evidence>
<keyword evidence="3" id="KW-1185">Reference proteome</keyword>
<evidence type="ECO:0000313" key="3">
    <source>
        <dbReference type="Proteomes" id="UP001066276"/>
    </source>
</evidence>
<reference evidence="2" key="1">
    <citation type="journal article" date="2022" name="bioRxiv">
        <title>Sequencing and chromosome-scale assembly of the giantPleurodeles waltlgenome.</title>
        <authorList>
            <person name="Brown T."/>
            <person name="Elewa A."/>
            <person name="Iarovenko S."/>
            <person name="Subramanian E."/>
            <person name="Araus A.J."/>
            <person name="Petzold A."/>
            <person name="Susuki M."/>
            <person name="Suzuki K.-i.T."/>
            <person name="Hayashi T."/>
            <person name="Toyoda A."/>
            <person name="Oliveira C."/>
            <person name="Osipova E."/>
            <person name="Leigh N.D."/>
            <person name="Simon A."/>
            <person name="Yun M.H."/>
        </authorList>
    </citation>
    <scope>NUCLEOTIDE SEQUENCE</scope>
    <source>
        <strain evidence="2">20211129_DDA</strain>
        <tissue evidence="2">Liver</tissue>
    </source>
</reference>
<gene>
    <name evidence="2" type="ORF">NDU88_004768</name>
</gene>
<sequence length="246" mass="26421">MGMGLPSPGLTQHHLKGLRTLTSSHSRSECPNGLCCGRVGGWICVTSPSWSRSIKCGPWTREPEERPPVSGVSSPSHQEDEGAMAVKAFARAGVFPFPFNFPRLLLATGSLLSPVISNSCPPTCHKLKEGWGGAELFSSSRAFPEAPAPATFSRTLLGTSTEARITALPSSRDVFPGALPVLEFRRSSARPAELQCGTSPVPESPAGCLVRITARAALWEWRFLPTHSADPLRVSATPPRYGRRHV</sequence>
<dbReference type="AlphaFoldDB" id="A0AAV7UK15"/>
<accession>A0AAV7UK15</accession>
<feature type="region of interest" description="Disordered" evidence="1">
    <location>
        <begin position="58"/>
        <end position="78"/>
    </location>
</feature>
<organism evidence="2 3">
    <name type="scientific">Pleurodeles waltl</name>
    <name type="common">Iberian ribbed newt</name>
    <dbReference type="NCBI Taxonomy" id="8319"/>
    <lineage>
        <taxon>Eukaryota</taxon>
        <taxon>Metazoa</taxon>
        <taxon>Chordata</taxon>
        <taxon>Craniata</taxon>
        <taxon>Vertebrata</taxon>
        <taxon>Euteleostomi</taxon>
        <taxon>Amphibia</taxon>
        <taxon>Batrachia</taxon>
        <taxon>Caudata</taxon>
        <taxon>Salamandroidea</taxon>
        <taxon>Salamandridae</taxon>
        <taxon>Pleurodelinae</taxon>
        <taxon>Pleurodeles</taxon>
    </lineage>
</organism>
<name>A0AAV7UK15_PLEWA</name>
<protein>
    <submittedName>
        <fullName evidence="2">Uncharacterized protein</fullName>
    </submittedName>
</protein>
<dbReference type="Proteomes" id="UP001066276">
    <property type="component" value="Chromosome 3_1"/>
</dbReference>